<sequence length="60" mass="7135">MNVGIFMVIVNIEEEKGKLLGYEFKWNKKTFKKPKIFIEAYPGSKVNLINKNNYQHFLEI</sequence>
<dbReference type="EMBL" id="BARV01027080">
    <property type="protein sequence ID" value="GAI33655.1"/>
    <property type="molecule type" value="Genomic_DNA"/>
</dbReference>
<dbReference type="AlphaFoldDB" id="X1P3M8"/>
<name>X1P3M8_9ZZZZ</name>
<comment type="caution">
    <text evidence="1">The sequence shown here is derived from an EMBL/GenBank/DDBJ whole genome shotgun (WGS) entry which is preliminary data.</text>
</comment>
<organism evidence="1">
    <name type="scientific">marine sediment metagenome</name>
    <dbReference type="NCBI Taxonomy" id="412755"/>
    <lineage>
        <taxon>unclassified sequences</taxon>
        <taxon>metagenomes</taxon>
        <taxon>ecological metagenomes</taxon>
    </lineage>
</organism>
<gene>
    <name evidence="1" type="ORF">S06H3_43634</name>
</gene>
<accession>X1P3M8</accession>
<protein>
    <submittedName>
        <fullName evidence="1">Uncharacterized protein</fullName>
    </submittedName>
</protein>
<proteinExistence type="predicted"/>
<evidence type="ECO:0000313" key="1">
    <source>
        <dbReference type="EMBL" id="GAI33655.1"/>
    </source>
</evidence>
<reference evidence="1" key="1">
    <citation type="journal article" date="2014" name="Front. Microbiol.">
        <title>High frequency of phylogenetically diverse reductive dehalogenase-homologous genes in deep subseafloor sedimentary metagenomes.</title>
        <authorList>
            <person name="Kawai M."/>
            <person name="Futagami T."/>
            <person name="Toyoda A."/>
            <person name="Takaki Y."/>
            <person name="Nishi S."/>
            <person name="Hori S."/>
            <person name="Arai W."/>
            <person name="Tsubouchi T."/>
            <person name="Morono Y."/>
            <person name="Uchiyama I."/>
            <person name="Ito T."/>
            <person name="Fujiyama A."/>
            <person name="Inagaki F."/>
            <person name="Takami H."/>
        </authorList>
    </citation>
    <scope>NUCLEOTIDE SEQUENCE</scope>
    <source>
        <strain evidence="1">Expedition CK06-06</strain>
    </source>
</reference>